<dbReference type="SUPFAM" id="SSF50249">
    <property type="entry name" value="Nucleic acid-binding proteins"/>
    <property type="match status" value="1"/>
</dbReference>
<dbReference type="GO" id="GO:0003677">
    <property type="term" value="F:DNA binding"/>
    <property type="evidence" value="ECO:0007669"/>
    <property type="project" value="UniProtKB-KW"/>
</dbReference>
<feature type="compositionally biased region" description="Low complexity" evidence="3">
    <location>
        <begin position="155"/>
        <end position="184"/>
    </location>
</feature>
<evidence type="ECO:0000256" key="3">
    <source>
        <dbReference type="SAM" id="MobiDB-lite"/>
    </source>
</evidence>
<evidence type="ECO:0000256" key="2">
    <source>
        <dbReference type="PROSITE-ProRule" id="PRU00252"/>
    </source>
</evidence>
<keyword evidence="1 2" id="KW-0238">DNA-binding</keyword>
<keyword evidence="5" id="KW-1185">Reference proteome</keyword>
<dbReference type="PROSITE" id="PS50935">
    <property type="entry name" value="SSB"/>
    <property type="match status" value="1"/>
</dbReference>
<accession>A0ABT7A6B9</accession>
<organism evidence="4 5">
    <name type="scientific">Streptomyces iconiensis</name>
    <dbReference type="NCBI Taxonomy" id="1384038"/>
    <lineage>
        <taxon>Bacteria</taxon>
        <taxon>Bacillati</taxon>
        <taxon>Actinomycetota</taxon>
        <taxon>Actinomycetes</taxon>
        <taxon>Kitasatosporales</taxon>
        <taxon>Streptomycetaceae</taxon>
        <taxon>Streptomyces</taxon>
    </lineage>
</organism>
<dbReference type="RefSeq" id="WP_274043917.1">
    <property type="nucleotide sequence ID" value="NZ_JANCPR020000043.1"/>
</dbReference>
<dbReference type="Proteomes" id="UP001214441">
    <property type="component" value="Unassembled WGS sequence"/>
</dbReference>
<comment type="caution">
    <text evidence="4">The sequence shown here is derived from an EMBL/GenBank/DDBJ whole genome shotgun (WGS) entry which is preliminary data.</text>
</comment>
<proteinExistence type="predicted"/>
<dbReference type="Gene3D" id="2.40.50.140">
    <property type="entry name" value="Nucleic acid-binding proteins"/>
    <property type="match status" value="1"/>
</dbReference>
<sequence>MNETHTTVAGNVATPVDYRTSSSGVPVARFRLASTVRRFDRQRGNWTDAFTSFYTVWAWRSLATNVASSVSRGEPVIVRGQLRILEEEREGRRLLAADLTASSVGHDLSRGTAVFMRAARAGGEPVVAGSWTHATGAADGTDPWAVSAEPVAATVGRGREAATGTALGTAAGTVTGEEGASAEGDIPGQRPVP</sequence>
<reference evidence="4 5" key="1">
    <citation type="submission" date="2023-05" db="EMBL/GenBank/DDBJ databases">
        <title>Streptantibioticus silvisoli sp. nov., acidotolerant actinomycetes 1 from pine litter.</title>
        <authorList>
            <person name="Swiecimska M."/>
            <person name="Golinska P."/>
            <person name="Sangal V."/>
            <person name="Wachnowicz B."/>
            <person name="Goodfellow M."/>
        </authorList>
    </citation>
    <scope>NUCLEOTIDE SEQUENCE [LARGE SCALE GENOMIC DNA]</scope>
    <source>
        <strain evidence="4 5">DSM 42109</strain>
    </source>
</reference>
<gene>
    <name evidence="4" type="ORF">NMN56_032650</name>
</gene>
<dbReference type="Pfam" id="PF00436">
    <property type="entry name" value="SSB"/>
    <property type="match status" value="1"/>
</dbReference>
<dbReference type="CDD" id="cd04496">
    <property type="entry name" value="SSB_OBF"/>
    <property type="match status" value="1"/>
</dbReference>
<dbReference type="InterPro" id="IPR012340">
    <property type="entry name" value="NA-bd_OB-fold"/>
</dbReference>
<dbReference type="EMBL" id="JANCPR020000043">
    <property type="protein sequence ID" value="MDJ1136617.1"/>
    <property type="molecule type" value="Genomic_DNA"/>
</dbReference>
<feature type="region of interest" description="Disordered" evidence="3">
    <location>
        <begin position="155"/>
        <end position="193"/>
    </location>
</feature>
<evidence type="ECO:0000313" key="4">
    <source>
        <dbReference type="EMBL" id="MDJ1136617.1"/>
    </source>
</evidence>
<evidence type="ECO:0000313" key="5">
    <source>
        <dbReference type="Proteomes" id="UP001214441"/>
    </source>
</evidence>
<dbReference type="InterPro" id="IPR000424">
    <property type="entry name" value="Primosome_PriB/ssb"/>
</dbReference>
<evidence type="ECO:0000256" key="1">
    <source>
        <dbReference type="ARBA" id="ARBA00023125"/>
    </source>
</evidence>
<protein>
    <submittedName>
        <fullName evidence="4">Single-stranded DNA-binding protein</fullName>
    </submittedName>
</protein>
<name>A0ABT7A6B9_9ACTN</name>